<organism evidence="13 14">
    <name type="scientific">Rhododendron simsii</name>
    <name type="common">Sims's rhododendron</name>
    <dbReference type="NCBI Taxonomy" id="118357"/>
    <lineage>
        <taxon>Eukaryota</taxon>
        <taxon>Viridiplantae</taxon>
        <taxon>Streptophyta</taxon>
        <taxon>Embryophyta</taxon>
        <taxon>Tracheophyta</taxon>
        <taxon>Spermatophyta</taxon>
        <taxon>Magnoliopsida</taxon>
        <taxon>eudicotyledons</taxon>
        <taxon>Gunneridae</taxon>
        <taxon>Pentapetalae</taxon>
        <taxon>asterids</taxon>
        <taxon>Ericales</taxon>
        <taxon>Ericaceae</taxon>
        <taxon>Ericoideae</taxon>
        <taxon>Rhodoreae</taxon>
        <taxon>Rhododendron</taxon>
    </lineage>
</organism>
<gene>
    <name evidence="13" type="ORF">RHSIM_Rhsim08G0113700</name>
</gene>
<dbReference type="AlphaFoldDB" id="A0A834LHH2"/>
<proteinExistence type="predicted"/>
<dbReference type="PANTHER" id="PTHR46481">
    <property type="entry name" value="ZINC FINGER BED DOMAIN-CONTAINING PROTEIN 4"/>
    <property type="match status" value="1"/>
</dbReference>
<dbReference type="SUPFAM" id="SSF57667">
    <property type="entry name" value="beta-beta-alpha zinc fingers"/>
    <property type="match status" value="1"/>
</dbReference>
<dbReference type="SMART" id="SM00614">
    <property type="entry name" value="ZnF_BED"/>
    <property type="match status" value="1"/>
</dbReference>
<comment type="caution">
    <text evidence="13">The sequence shown here is derived from an EMBL/GenBank/DDBJ whole genome shotgun (WGS) entry which is preliminary data.</text>
</comment>
<dbReference type="PROSITE" id="PS50808">
    <property type="entry name" value="ZF_BED"/>
    <property type="match status" value="1"/>
</dbReference>
<keyword evidence="9" id="KW-0539">Nucleus</keyword>
<protein>
    <recommendedName>
        <fullName evidence="12">BED-type domain-containing protein</fullName>
    </recommendedName>
</protein>
<dbReference type="Pfam" id="PF02892">
    <property type="entry name" value="zf-BED"/>
    <property type="match status" value="1"/>
</dbReference>
<dbReference type="SUPFAM" id="SSF53098">
    <property type="entry name" value="Ribonuclease H-like"/>
    <property type="match status" value="1"/>
</dbReference>
<evidence type="ECO:0000256" key="6">
    <source>
        <dbReference type="ARBA" id="ARBA00023015"/>
    </source>
</evidence>
<name>A0A834LHH2_RHOSS</name>
<evidence type="ECO:0000256" key="2">
    <source>
        <dbReference type="ARBA" id="ARBA00011738"/>
    </source>
</evidence>
<evidence type="ECO:0000256" key="11">
    <source>
        <dbReference type="SAM" id="MobiDB-lite"/>
    </source>
</evidence>
<evidence type="ECO:0000259" key="12">
    <source>
        <dbReference type="PROSITE" id="PS50808"/>
    </source>
</evidence>
<dbReference type="GO" id="GO:0046983">
    <property type="term" value="F:protein dimerization activity"/>
    <property type="evidence" value="ECO:0007669"/>
    <property type="project" value="InterPro"/>
</dbReference>
<dbReference type="Pfam" id="PF14372">
    <property type="entry name" value="hAT-like_RNase-H"/>
    <property type="match status" value="1"/>
</dbReference>
<accession>A0A834LHH2</accession>
<dbReference type="SUPFAM" id="SSF140996">
    <property type="entry name" value="Hermes dimerisation domain"/>
    <property type="match status" value="1"/>
</dbReference>
<evidence type="ECO:0000313" key="14">
    <source>
        <dbReference type="Proteomes" id="UP000626092"/>
    </source>
</evidence>
<feature type="compositionally biased region" description="Acidic residues" evidence="11">
    <location>
        <begin position="14"/>
        <end position="24"/>
    </location>
</feature>
<dbReference type="InterPro" id="IPR052035">
    <property type="entry name" value="ZnF_BED_domain_contain"/>
</dbReference>
<keyword evidence="5" id="KW-0862">Zinc</keyword>
<dbReference type="InterPro" id="IPR025525">
    <property type="entry name" value="hAT-like_transposase_RNase-H"/>
</dbReference>
<keyword evidence="7" id="KW-0238">DNA-binding</keyword>
<evidence type="ECO:0000313" key="13">
    <source>
        <dbReference type="EMBL" id="KAF7135971.1"/>
    </source>
</evidence>
<dbReference type="InterPro" id="IPR008906">
    <property type="entry name" value="HATC_C_dom"/>
</dbReference>
<keyword evidence="6" id="KW-0805">Transcription regulation</keyword>
<evidence type="ECO:0000256" key="5">
    <source>
        <dbReference type="ARBA" id="ARBA00022833"/>
    </source>
</evidence>
<dbReference type="PANTHER" id="PTHR46481:SF7">
    <property type="entry name" value="ZINC FINGER BED DOMAIN-CONTAINING PROTEIN RICESLEEPER 2-LIKE"/>
    <property type="match status" value="1"/>
</dbReference>
<keyword evidence="3" id="KW-0479">Metal-binding</keyword>
<keyword evidence="4 10" id="KW-0863">Zinc-finger</keyword>
<evidence type="ECO:0000256" key="9">
    <source>
        <dbReference type="ARBA" id="ARBA00023242"/>
    </source>
</evidence>
<evidence type="ECO:0000256" key="4">
    <source>
        <dbReference type="ARBA" id="ARBA00022771"/>
    </source>
</evidence>
<dbReference type="Pfam" id="PF05699">
    <property type="entry name" value="Dimer_Tnp_hAT"/>
    <property type="match status" value="1"/>
</dbReference>
<evidence type="ECO:0000256" key="3">
    <source>
        <dbReference type="ARBA" id="ARBA00022723"/>
    </source>
</evidence>
<keyword evidence="14" id="KW-1185">Reference proteome</keyword>
<dbReference type="GO" id="GO:0005634">
    <property type="term" value="C:nucleus"/>
    <property type="evidence" value="ECO:0007669"/>
    <property type="project" value="UniProtKB-SubCell"/>
</dbReference>
<feature type="domain" description="BED-type" evidence="12">
    <location>
        <begin position="46"/>
        <end position="108"/>
    </location>
</feature>
<dbReference type="Proteomes" id="UP000626092">
    <property type="component" value="Unassembled WGS sequence"/>
</dbReference>
<dbReference type="OrthoDB" id="1723429at2759"/>
<feature type="region of interest" description="Disordered" evidence="11">
    <location>
        <begin position="1"/>
        <end position="43"/>
    </location>
</feature>
<dbReference type="InterPro" id="IPR012337">
    <property type="entry name" value="RNaseH-like_sf"/>
</dbReference>
<evidence type="ECO:0000256" key="1">
    <source>
        <dbReference type="ARBA" id="ARBA00004123"/>
    </source>
</evidence>
<dbReference type="GO" id="GO:0008270">
    <property type="term" value="F:zinc ion binding"/>
    <property type="evidence" value="ECO:0007669"/>
    <property type="project" value="UniProtKB-KW"/>
</dbReference>
<dbReference type="GO" id="GO:0003677">
    <property type="term" value="F:DNA binding"/>
    <property type="evidence" value="ECO:0007669"/>
    <property type="project" value="UniProtKB-KW"/>
</dbReference>
<evidence type="ECO:0000256" key="10">
    <source>
        <dbReference type="PROSITE-ProRule" id="PRU00027"/>
    </source>
</evidence>
<evidence type="ECO:0000256" key="7">
    <source>
        <dbReference type="ARBA" id="ARBA00023125"/>
    </source>
</evidence>
<comment type="subunit">
    <text evidence="2">Homodimer.</text>
</comment>
<dbReference type="EMBL" id="WJXA01000008">
    <property type="protein sequence ID" value="KAF7135971.1"/>
    <property type="molecule type" value="Genomic_DNA"/>
</dbReference>
<keyword evidence="8" id="KW-0804">Transcription</keyword>
<sequence length="704" mass="80645">MSSTGEAETATADEVMESDADAMSEPEINISSDEEDEVTASKSKGRPLSVVWNHFDRITRKGQTKPDRAKCKHCRKIYKWLSGNGTSTLKKHMQGCSKNPNIQKLKKQTTLASYAQVKGEPHSGIGLWKFDQKACRDALAKMIIMDELPFRFVEREGFRSFCRVLQPLFKTFSRQTVARDIVDLYASEKTKIRNLFKKSNQRICLTTDSWTSLQNLSYMCLTAHFIDKDWKLHKRILNFCVISSHKGEAIGKALEACLIEWGVGRVCIVTVDNATANDVAVSYLKKKLSKKSGALILGGEFLDMRCCAHIINLIVRDGLGEIKQSISRIRDVVKYVRSSPQREQRFKTCVVSEGITNKSFVCLDVPTRWNSTYLMLSTALIFQKAFERLEEEDPHFLVELHMGPPTTQDWDDARNFSEFLEKFYDATLHLSGSSYATSNLYFNEVMVIDKFLSDYLKDVLGMYEGDVKVGSRAVLVDMAKRMKKKFDRYWGKVENMNMMMFIAIVLDPRFKLRYVKFCFSELFDSEVVEGLTKMIRGELDRVFVEYEKFNLSAPVSSQNRSGMEIDQPYSEGIDDGVSFESKFQKYLEEEEDDGGKLEIDRYLEERCEKKATNFNILEWWKMNSFKYPILSEIARDALAIPVSTVASEAAFSTGGRVVDQFRSSLSPKLVECLICMQDWLRATPLPFEVEENIEEMQELELGNI</sequence>
<reference evidence="13" key="1">
    <citation type="submission" date="2019-11" db="EMBL/GenBank/DDBJ databases">
        <authorList>
            <person name="Liu Y."/>
            <person name="Hou J."/>
            <person name="Li T.-Q."/>
            <person name="Guan C.-H."/>
            <person name="Wu X."/>
            <person name="Wu H.-Z."/>
            <person name="Ling F."/>
            <person name="Zhang R."/>
            <person name="Shi X.-G."/>
            <person name="Ren J.-P."/>
            <person name="Chen E.-F."/>
            <person name="Sun J.-M."/>
        </authorList>
    </citation>
    <scope>NUCLEOTIDE SEQUENCE</scope>
    <source>
        <strain evidence="13">Adult_tree_wgs_1</strain>
        <tissue evidence="13">Leaves</tissue>
    </source>
</reference>
<evidence type="ECO:0000256" key="8">
    <source>
        <dbReference type="ARBA" id="ARBA00023163"/>
    </source>
</evidence>
<dbReference type="InterPro" id="IPR003656">
    <property type="entry name" value="Znf_BED"/>
</dbReference>
<comment type="subcellular location">
    <subcellularLocation>
        <location evidence="1">Nucleus</location>
    </subcellularLocation>
</comment>
<dbReference type="InterPro" id="IPR036236">
    <property type="entry name" value="Znf_C2H2_sf"/>
</dbReference>